<evidence type="ECO:0000256" key="2">
    <source>
        <dbReference type="ARBA" id="ARBA00022692"/>
    </source>
</evidence>
<feature type="transmembrane region" description="Helical" evidence="5">
    <location>
        <begin position="502"/>
        <end position="523"/>
    </location>
</feature>
<feature type="transmembrane region" description="Helical" evidence="5">
    <location>
        <begin position="529"/>
        <end position="550"/>
    </location>
</feature>
<evidence type="ECO:0000313" key="8">
    <source>
        <dbReference type="Proteomes" id="UP001465976"/>
    </source>
</evidence>
<organism evidence="7 8">
    <name type="scientific">Marasmius crinis-equi</name>
    <dbReference type="NCBI Taxonomy" id="585013"/>
    <lineage>
        <taxon>Eukaryota</taxon>
        <taxon>Fungi</taxon>
        <taxon>Dikarya</taxon>
        <taxon>Basidiomycota</taxon>
        <taxon>Agaricomycotina</taxon>
        <taxon>Agaricomycetes</taxon>
        <taxon>Agaricomycetidae</taxon>
        <taxon>Agaricales</taxon>
        <taxon>Marasmiineae</taxon>
        <taxon>Marasmiaceae</taxon>
        <taxon>Marasmius</taxon>
    </lineage>
</organism>
<dbReference type="EMBL" id="JBAHYK010000171">
    <property type="protein sequence ID" value="KAL0577220.1"/>
    <property type="molecule type" value="Genomic_DNA"/>
</dbReference>
<evidence type="ECO:0000313" key="7">
    <source>
        <dbReference type="EMBL" id="KAL0577220.1"/>
    </source>
</evidence>
<feature type="transmembrane region" description="Helical" evidence="5">
    <location>
        <begin position="438"/>
        <end position="457"/>
    </location>
</feature>
<dbReference type="PROSITE" id="PS50850">
    <property type="entry name" value="MFS"/>
    <property type="match status" value="1"/>
</dbReference>
<dbReference type="InterPro" id="IPR036259">
    <property type="entry name" value="MFS_trans_sf"/>
</dbReference>
<dbReference type="CDD" id="cd17323">
    <property type="entry name" value="MFS_Tpo1_MDR_like"/>
    <property type="match status" value="1"/>
</dbReference>
<dbReference type="InterPro" id="IPR011701">
    <property type="entry name" value="MFS"/>
</dbReference>
<feature type="transmembrane region" description="Helical" evidence="5">
    <location>
        <begin position="463"/>
        <end position="490"/>
    </location>
</feature>
<feature type="transmembrane region" description="Helical" evidence="5">
    <location>
        <begin position="163"/>
        <end position="180"/>
    </location>
</feature>
<dbReference type="Proteomes" id="UP001465976">
    <property type="component" value="Unassembled WGS sequence"/>
</dbReference>
<dbReference type="PANTHER" id="PTHR23502">
    <property type="entry name" value="MAJOR FACILITATOR SUPERFAMILY"/>
    <property type="match status" value="1"/>
</dbReference>
<dbReference type="Pfam" id="PF07690">
    <property type="entry name" value="MFS_1"/>
    <property type="match status" value="1"/>
</dbReference>
<dbReference type="InterPro" id="IPR020846">
    <property type="entry name" value="MFS_dom"/>
</dbReference>
<evidence type="ECO:0000256" key="3">
    <source>
        <dbReference type="ARBA" id="ARBA00022989"/>
    </source>
</evidence>
<feature type="transmembrane region" description="Helical" evidence="5">
    <location>
        <begin position="192"/>
        <end position="209"/>
    </location>
</feature>
<gene>
    <name evidence="7" type="ORF">V5O48_004761</name>
</gene>
<feature type="transmembrane region" description="Helical" evidence="5">
    <location>
        <begin position="124"/>
        <end position="143"/>
    </location>
</feature>
<evidence type="ECO:0000259" key="6">
    <source>
        <dbReference type="PROSITE" id="PS50850"/>
    </source>
</evidence>
<evidence type="ECO:0000256" key="1">
    <source>
        <dbReference type="ARBA" id="ARBA00004141"/>
    </source>
</evidence>
<feature type="transmembrane region" description="Helical" evidence="5">
    <location>
        <begin position="359"/>
        <end position="378"/>
    </location>
</feature>
<accession>A0ABR3FP50</accession>
<feature type="domain" description="Major facilitator superfamily (MFS) profile" evidence="6">
    <location>
        <begin position="126"/>
        <end position="555"/>
    </location>
</feature>
<reference evidence="7 8" key="1">
    <citation type="submission" date="2024-02" db="EMBL/GenBank/DDBJ databases">
        <title>A draft genome for the cacao thread blight pathogen Marasmius crinis-equi.</title>
        <authorList>
            <person name="Cohen S.P."/>
            <person name="Baruah I.K."/>
            <person name="Amoako-Attah I."/>
            <person name="Bukari Y."/>
            <person name="Meinhardt L.W."/>
            <person name="Bailey B.A."/>
        </authorList>
    </citation>
    <scope>NUCLEOTIDE SEQUENCE [LARGE SCALE GENOMIC DNA]</scope>
    <source>
        <strain evidence="7 8">GH-76</strain>
    </source>
</reference>
<evidence type="ECO:0000256" key="4">
    <source>
        <dbReference type="ARBA" id="ARBA00023136"/>
    </source>
</evidence>
<evidence type="ECO:0000256" key="5">
    <source>
        <dbReference type="SAM" id="Phobius"/>
    </source>
</evidence>
<sequence length="565" mass="62415">MKDLVRDSTIGQVINKVSGGRLLSYADQRPDYEIPFRYLPSSRSSQVSTTQTVDDKKSTCSTTACPTPLSPAHVSESDVDVKTLTDVVDERLKEVEKGGDNYLVDWEGPNDPDNPRNWSKFKKGFVASCISLLTFSVYIGSAIYTSSFPGVMSRFGVSQTEAALGLTLYVLAYGVGPMFLTPLQELPSMGRNPVYIIGLAIFLLFNVPIVKAESYGTVLAFRFLTGFVGSPALATGGASMADVYDGPTLPYLIGMWCLGATAGPILGPVIGGFAAQAKDWRWPIYELMWISAFALVFLSLFLPETMGDNILLKRARRLRKLTGNPHLRSRSEIDQANMSKREIAYEALVRPLVLSAEPAVLFLNIYLGLVYSIFYLWFEAFPFVFNEIYHMNLGVGSLPFLAFVASSGLAYIAYCFYLKYHLEPRSEKNPDLPPEARLEIGLIGSIFIPISLFMFGWTPRESVHWIAPVIAAALYLPGILMSFQAVLLYLSITYSRYTGSILASNDLFRASMASVFPLFGAAFFRNVGLGPGCSLLAGLSILLMIVYYILIRYGHVLRARSKYAN</sequence>
<dbReference type="Gene3D" id="1.20.1250.20">
    <property type="entry name" value="MFS general substrate transporter like domains"/>
    <property type="match status" value="1"/>
</dbReference>
<name>A0ABR3FP50_9AGAR</name>
<feature type="transmembrane region" description="Helical" evidence="5">
    <location>
        <begin position="287"/>
        <end position="311"/>
    </location>
</feature>
<feature type="transmembrane region" description="Helical" evidence="5">
    <location>
        <begin position="398"/>
        <end position="417"/>
    </location>
</feature>
<comment type="subcellular location">
    <subcellularLocation>
        <location evidence="1">Membrane</location>
        <topology evidence="1">Multi-pass membrane protein</topology>
    </subcellularLocation>
</comment>
<feature type="transmembrane region" description="Helical" evidence="5">
    <location>
        <begin position="215"/>
        <end position="237"/>
    </location>
</feature>
<proteinExistence type="predicted"/>
<keyword evidence="4 5" id="KW-0472">Membrane</keyword>
<comment type="caution">
    <text evidence="7">The sequence shown here is derived from an EMBL/GenBank/DDBJ whole genome shotgun (WGS) entry which is preliminary data.</text>
</comment>
<protein>
    <recommendedName>
        <fullName evidence="6">Major facilitator superfamily (MFS) profile domain-containing protein</fullName>
    </recommendedName>
</protein>
<dbReference type="SUPFAM" id="SSF103473">
    <property type="entry name" value="MFS general substrate transporter"/>
    <property type="match status" value="1"/>
</dbReference>
<keyword evidence="8" id="KW-1185">Reference proteome</keyword>
<feature type="transmembrane region" description="Helical" evidence="5">
    <location>
        <begin position="249"/>
        <end position="275"/>
    </location>
</feature>
<keyword evidence="3 5" id="KW-1133">Transmembrane helix</keyword>
<dbReference type="PANTHER" id="PTHR23502:SF23">
    <property type="entry name" value="FLUCONAZOLE RESISTANCE PROTEIN 1"/>
    <property type="match status" value="1"/>
</dbReference>
<keyword evidence="2 5" id="KW-0812">Transmembrane</keyword>